<dbReference type="AlphaFoldDB" id="A0ABC8R8V3"/>
<feature type="region of interest" description="Disordered" evidence="1">
    <location>
        <begin position="53"/>
        <end position="118"/>
    </location>
</feature>
<gene>
    <name evidence="2" type="ORF">ILEXP_LOCUS6764</name>
</gene>
<evidence type="ECO:0000313" key="2">
    <source>
        <dbReference type="EMBL" id="CAK9139374.1"/>
    </source>
</evidence>
<organism evidence="2 3">
    <name type="scientific">Ilex paraguariensis</name>
    <name type="common">yerba mate</name>
    <dbReference type="NCBI Taxonomy" id="185542"/>
    <lineage>
        <taxon>Eukaryota</taxon>
        <taxon>Viridiplantae</taxon>
        <taxon>Streptophyta</taxon>
        <taxon>Embryophyta</taxon>
        <taxon>Tracheophyta</taxon>
        <taxon>Spermatophyta</taxon>
        <taxon>Magnoliopsida</taxon>
        <taxon>eudicotyledons</taxon>
        <taxon>Gunneridae</taxon>
        <taxon>Pentapetalae</taxon>
        <taxon>asterids</taxon>
        <taxon>campanulids</taxon>
        <taxon>Aquifoliales</taxon>
        <taxon>Aquifoliaceae</taxon>
        <taxon>Ilex</taxon>
    </lineage>
</organism>
<accession>A0ABC8R8V3</accession>
<keyword evidence="3" id="KW-1185">Reference proteome</keyword>
<feature type="compositionally biased region" description="Polar residues" evidence="1">
    <location>
        <begin position="78"/>
        <end position="88"/>
    </location>
</feature>
<dbReference type="Proteomes" id="UP001642360">
    <property type="component" value="Unassembled WGS sequence"/>
</dbReference>
<feature type="region of interest" description="Disordered" evidence="1">
    <location>
        <begin position="1"/>
        <end position="22"/>
    </location>
</feature>
<protein>
    <submittedName>
        <fullName evidence="2">Uncharacterized protein</fullName>
    </submittedName>
</protein>
<feature type="compositionally biased region" description="Polar residues" evidence="1">
    <location>
        <begin position="97"/>
        <end position="111"/>
    </location>
</feature>
<evidence type="ECO:0000256" key="1">
    <source>
        <dbReference type="SAM" id="MobiDB-lite"/>
    </source>
</evidence>
<proteinExistence type="predicted"/>
<name>A0ABC8R8V3_9AQUA</name>
<reference evidence="2 3" key="1">
    <citation type="submission" date="2024-02" db="EMBL/GenBank/DDBJ databases">
        <authorList>
            <person name="Vignale AGUSTIN F."/>
            <person name="Sosa J E."/>
            <person name="Modenutti C."/>
        </authorList>
    </citation>
    <scope>NUCLEOTIDE SEQUENCE [LARGE SCALE GENOMIC DNA]</scope>
</reference>
<feature type="compositionally biased region" description="Basic and acidic residues" evidence="1">
    <location>
        <begin position="10"/>
        <end position="21"/>
    </location>
</feature>
<evidence type="ECO:0000313" key="3">
    <source>
        <dbReference type="Proteomes" id="UP001642360"/>
    </source>
</evidence>
<comment type="caution">
    <text evidence="2">The sequence shown here is derived from an EMBL/GenBank/DDBJ whole genome shotgun (WGS) entry which is preliminary data.</text>
</comment>
<dbReference type="EMBL" id="CAUOFW020000958">
    <property type="protein sequence ID" value="CAK9139374.1"/>
    <property type="molecule type" value="Genomic_DNA"/>
</dbReference>
<sequence length="118" mass="12522">MKLNLSFTPEVEKKSDRSLGHRKERALALWTNIQPYLLHKDRSVVVGSFMADGRKQSKSGQAEGLISPPKLASGASGGSPQSRGTLSESSGGPGSPLNQSTGACNNNNPQGMATMPWR</sequence>